<dbReference type="FunFam" id="1.10.510.10:FF:001512">
    <property type="entry name" value="Receptor tyrosine-protein kinase erbB-2"/>
    <property type="match status" value="1"/>
</dbReference>
<dbReference type="InterPro" id="IPR038178">
    <property type="entry name" value="Kringle_sf"/>
</dbReference>
<dbReference type="InterPro" id="IPR000719">
    <property type="entry name" value="Prot_kinase_dom"/>
</dbReference>
<dbReference type="InterPro" id="IPR001245">
    <property type="entry name" value="Ser-Thr/Tyr_kinase_cat_dom"/>
</dbReference>
<comment type="subcellular location">
    <subcellularLocation>
        <location evidence="2">Endomembrane system</location>
    </subcellularLocation>
    <subcellularLocation>
        <location evidence="1">Membrane</location>
        <topology evidence="1">Single-pass membrane protein</topology>
    </subcellularLocation>
</comment>
<feature type="transmembrane region" description="Helical" evidence="15">
    <location>
        <begin position="624"/>
        <end position="647"/>
    </location>
</feature>
<dbReference type="InterPro" id="IPR050122">
    <property type="entry name" value="RTK"/>
</dbReference>
<dbReference type="Gene3D" id="2.40.20.10">
    <property type="entry name" value="Plasminogen Kringle 4"/>
    <property type="match status" value="1"/>
</dbReference>
<keyword evidence="13" id="KW-0325">Glycoprotein</keyword>
<evidence type="ECO:0000256" key="2">
    <source>
        <dbReference type="ARBA" id="ARBA00004308"/>
    </source>
</evidence>
<dbReference type="Proteomes" id="UP000050792">
    <property type="component" value="Unassembled WGS sequence"/>
</dbReference>
<evidence type="ECO:0000256" key="1">
    <source>
        <dbReference type="ARBA" id="ARBA00004167"/>
    </source>
</evidence>
<evidence type="ECO:0000256" key="5">
    <source>
        <dbReference type="ARBA" id="ARBA00022729"/>
    </source>
</evidence>
<evidence type="ECO:0000256" key="9">
    <source>
        <dbReference type="ARBA" id="ARBA00022989"/>
    </source>
</evidence>
<dbReference type="GO" id="GO:0043235">
    <property type="term" value="C:receptor complex"/>
    <property type="evidence" value="ECO:0007669"/>
    <property type="project" value="TreeGrafter"/>
</dbReference>
<keyword evidence="5" id="KW-0732">Signal</keyword>
<dbReference type="GO" id="GO:0051897">
    <property type="term" value="P:positive regulation of phosphatidylinositol 3-kinase/protein kinase B signal transduction"/>
    <property type="evidence" value="ECO:0007669"/>
    <property type="project" value="TreeGrafter"/>
</dbReference>
<dbReference type="GO" id="GO:0005524">
    <property type="term" value="F:ATP binding"/>
    <property type="evidence" value="ECO:0007669"/>
    <property type="project" value="UniProtKB-KW"/>
</dbReference>
<dbReference type="PANTHER" id="PTHR24416:SF349">
    <property type="entry name" value="TYROSINE-PROTEIN KINASE RYK"/>
    <property type="match status" value="1"/>
</dbReference>
<keyword evidence="3" id="KW-0808">Transferase</keyword>
<evidence type="ECO:0000256" key="10">
    <source>
        <dbReference type="ARBA" id="ARBA00023136"/>
    </source>
</evidence>
<evidence type="ECO:0000256" key="14">
    <source>
        <dbReference type="PROSITE-ProRule" id="PRU00121"/>
    </source>
</evidence>
<accession>A0AA85EKM7</accession>
<evidence type="ECO:0000256" key="13">
    <source>
        <dbReference type="ARBA" id="ARBA00023180"/>
    </source>
</evidence>
<name>A0AA85EKM7_9TREM</name>
<feature type="domain" description="Kringle" evidence="17">
    <location>
        <begin position="480"/>
        <end position="592"/>
    </location>
</feature>
<keyword evidence="14" id="KW-0420">Kringle</keyword>
<evidence type="ECO:0000256" key="4">
    <source>
        <dbReference type="ARBA" id="ARBA00022692"/>
    </source>
</evidence>
<dbReference type="PRINTS" id="PR00109">
    <property type="entry name" value="TYRKINASE"/>
</dbReference>
<keyword evidence="6" id="KW-0547">Nucleotide-binding</keyword>
<evidence type="ECO:0000259" key="17">
    <source>
        <dbReference type="PROSITE" id="PS50070"/>
    </source>
</evidence>
<dbReference type="Pfam" id="PF07714">
    <property type="entry name" value="PK_Tyr_Ser-Thr"/>
    <property type="match status" value="1"/>
</dbReference>
<proteinExistence type="predicted"/>
<keyword evidence="8" id="KW-0067">ATP-binding</keyword>
<dbReference type="PROSITE" id="PS50070">
    <property type="entry name" value="KRINGLE_2"/>
    <property type="match status" value="1"/>
</dbReference>
<dbReference type="PROSITE" id="PS50011">
    <property type="entry name" value="PROTEIN_KINASE_DOM"/>
    <property type="match status" value="1"/>
</dbReference>
<sequence>MFSSSTFCIHSKHNVFVYLRSFSCAETPKPKHKLISAPIGDRVVLSCGIGDSKYRVYEWLDNEKPMEFATHNVTMHSNGSIDFRIRMENADRIFSCLSYNSYPNGTQDSLLIFVYNFVPIVKAFLAETVHNTTVDWGSIYRFPCIFGGTDPRDDTMILNNQIVVEMEHNITEDSIVECKVQNSLGMVHDLAYITVRPDSKAWRLKYGISDRNSYCQLYSTILPKSSACYPFIENIAHEYKEPYLISQSRLYSNEISNQAVKNLFTSWDDLLSSSMYLSQSNNYLSDSFKSSNTSFIKSNHVVDTISLSNSSTAAWRCINLAKHLTCATSYPRCEITNADRKSTSLFTNSYIEYPVCLKHCLAVTGLFCFSSLKILNNSALDSLLDIPQNESLMNSDFVKTGWSELINVPEAKSQSLPLSFSDPLGNGKSNPFHICSSIKSDIRYSEQSKKSVCTRLPIDNENPTNFIEESKKTPDEKNVDCINGKGENYRGLATMPECKPWTNVLVLDDNIQNLQPGIWPGFYSLNSFTFPRSLGLEASSSAVCRNPSGLASRPFCLSRKENRETFPDISIKSKPNHLEKWYLTSCYQIPQCSETSNNSDYHHNWTLGGESVRGLEITEAQLQTIIACSVVGLILCLLIIGCIIWLINRCSRKNIENSDIHFSQLDFNKPQITGDVNSVNEEIDDSRQFSEHLYDSTEINKEKYLERRRKLLTRRRRLRQLNPCLQCIFGTYYHIVDFTHSSHTTNQSHSVFAVTQYTDDKSMSSIPNQNVVTDVWRSRYLSSLCPCFYLSNFRKKSKHDSLKMIKSVYSCSVAKNELIDEEFEANTLGMRMNKSIVYVTNVPTIISPPKTIDSLPNICVSCGVASNLLSDTCSSCRYTQNKQTGISSAVTTNHPVSGDSCSNNHVLIDDHEIDSEFSPTTLGLIESSYYSLSSGSAELGSAILPEKLFNVASMNHLLHPKFKSLCYPRNRLVEICCLAKRAFGWIILVHAPNLNKLVHRRRLLSLTTSERLGLVSSSSQEKENIIDVQSSSDESSDCIAVLKMIQGGANLKAEANFLREAEILVELQHRNIIQLLGVCIPLEPLSLLIEYMPFGDFYSFLRRYDSESPGYNCFVGTANGEIVNAYSQTLSQTTAVSKKDFTDQCPTKLNVKMLTEMVIDACEAMVYLSEMHYVHRDIATRSFLVGKKLIIKLSDFSMCRPIQPGVDFISTSNECLPIKWLPLESILDGKFHTDTDVWSFGVLLWEVFSYAVEPFTDLSHTEIIKLLEQGDRLKRPSQCPESVYQLMLKCWLADRTERPKFIYIRNCLKEIFKDL</sequence>
<keyword evidence="18" id="KW-1185">Reference proteome</keyword>
<evidence type="ECO:0000256" key="8">
    <source>
        <dbReference type="ARBA" id="ARBA00022840"/>
    </source>
</evidence>
<dbReference type="PANTHER" id="PTHR24416">
    <property type="entry name" value="TYROSINE-PROTEIN KINASE RECEPTOR"/>
    <property type="match status" value="1"/>
</dbReference>
<evidence type="ECO:0000313" key="18">
    <source>
        <dbReference type="Proteomes" id="UP000050792"/>
    </source>
</evidence>
<evidence type="ECO:0000256" key="7">
    <source>
        <dbReference type="ARBA" id="ARBA00022777"/>
    </source>
</evidence>
<keyword evidence="4 15" id="KW-0812">Transmembrane</keyword>
<evidence type="ECO:0008006" key="20">
    <source>
        <dbReference type="Google" id="ProtNLM"/>
    </source>
</evidence>
<dbReference type="WBParaSite" id="SRDH1_12550.1">
    <property type="protein sequence ID" value="SRDH1_12550.1"/>
    <property type="gene ID" value="SRDH1_12550"/>
</dbReference>
<reference evidence="18" key="1">
    <citation type="submission" date="2022-06" db="EMBL/GenBank/DDBJ databases">
        <authorList>
            <person name="Berger JAMES D."/>
            <person name="Berger JAMES D."/>
        </authorList>
    </citation>
    <scope>NUCLEOTIDE SEQUENCE [LARGE SCALE GENOMIC DNA]</scope>
</reference>
<reference evidence="19" key="2">
    <citation type="submission" date="2023-11" db="UniProtKB">
        <authorList>
            <consortium name="WormBaseParasite"/>
        </authorList>
    </citation>
    <scope>IDENTIFICATION</scope>
</reference>
<dbReference type="GO" id="GO:0010976">
    <property type="term" value="P:positive regulation of neuron projection development"/>
    <property type="evidence" value="ECO:0007669"/>
    <property type="project" value="TreeGrafter"/>
</dbReference>
<protein>
    <recommendedName>
        <fullName evidence="20">Receptor protein-tyrosine kinase</fullName>
    </recommendedName>
</protein>
<dbReference type="CDD" id="cd00192">
    <property type="entry name" value="PTKc"/>
    <property type="match status" value="1"/>
</dbReference>
<evidence type="ECO:0000256" key="6">
    <source>
        <dbReference type="ARBA" id="ARBA00022741"/>
    </source>
</evidence>
<evidence type="ECO:0000256" key="3">
    <source>
        <dbReference type="ARBA" id="ARBA00022679"/>
    </source>
</evidence>
<dbReference type="SUPFAM" id="SSF56112">
    <property type="entry name" value="Protein kinase-like (PK-like)"/>
    <property type="match status" value="1"/>
</dbReference>
<dbReference type="InterPro" id="IPR011009">
    <property type="entry name" value="Kinase-like_dom_sf"/>
</dbReference>
<dbReference type="GO" id="GO:0048468">
    <property type="term" value="P:cell development"/>
    <property type="evidence" value="ECO:0007669"/>
    <property type="project" value="UniProtKB-ARBA"/>
</dbReference>
<dbReference type="GO" id="GO:0007169">
    <property type="term" value="P:cell surface receptor protein tyrosine kinase signaling pathway"/>
    <property type="evidence" value="ECO:0007669"/>
    <property type="project" value="TreeGrafter"/>
</dbReference>
<evidence type="ECO:0000259" key="16">
    <source>
        <dbReference type="PROSITE" id="PS50011"/>
    </source>
</evidence>
<keyword evidence="10 15" id="KW-0472">Membrane</keyword>
<evidence type="ECO:0000256" key="12">
    <source>
        <dbReference type="ARBA" id="ARBA00023170"/>
    </source>
</evidence>
<dbReference type="GO" id="GO:0050793">
    <property type="term" value="P:regulation of developmental process"/>
    <property type="evidence" value="ECO:0007669"/>
    <property type="project" value="UniProtKB-ARBA"/>
</dbReference>
<keyword evidence="9 15" id="KW-1133">Transmembrane helix</keyword>
<keyword evidence="11" id="KW-0829">Tyrosine-protein kinase</keyword>
<dbReference type="Gene3D" id="1.10.510.10">
    <property type="entry name" value="Transferase(Phosphotransferase) domain 1"/>
    <property type="match status" value="1"/>
</dbReference>
<dbReference type="Gene3D" id="3.30.200.20">
    <property type="entry name" value="Phosphorylase Kinase, domain 1"/>
    <property type="match status" value="1"/>
</dbReference>
<keyword evidence="7" id="KW-0418">Kinase</keyword>
<keyword evidence="12" id="KW-0675">Receptor</keyword>
<dbReference type="InterPro" id="IPR000001">
    <property type="entry name" value="Kringle"/>
</dbReference>
<dbReference type="GO" id="GO:0030182">
    <property type="term" value="P:neuron differentiation"/>
    <property type="evidence" value="ECO:0007669"/>
    <property type="project" value="UniProtKB-ARBA"/>
</dbReference>
<dbReference type="GO" id="GO:0005886">
    <property type="term" value="C:plasma membrane"/>
    <property type="evidence" value="ECO:0007669"/>
    <property type="project" value="TreeGrafter"/>
</dbReference>
<dbReference type="GO" id="GO:0004714">
    <property type="term" value="F:transmembrane receptor protein tyrosine kinase activity"/>
    <property type="evidence" value="ECO:0007669"/>
    <property type="project" value="TreeGrafter"/>
</dbReference>
<evidence type="ECO:0000256" key="15">
    <source>
        <dbReference type="SAM" id="Phobius"/>
    </source>
</evidence>
<organism evidence="18 19">
    <name type="scientific">Schistosoma rodhaini</name>
    <dbReference type="NCBI Taxonomy" id="6188"/>
    <lineage>
        <taxon>Eukaryota</taxon>
        <taxon>Metazoa</taxon>
        <taxon>Spiralia</taxon>
        <taxon>Lophotrochozoa</taxon>
        <taxon>Platyhelminthes</taxon>
        <taxon>Trematoda</taxon>
        <taxon>Digenea</taxon>
        <taxon>Strigeidida</taxon>
        <taxon>Schistosomatoidea</taxon>
        <taxon>Schistosomatidae</taxon>
        <taxon>Schistosoma</taxon>
    </lineage>
</organism>
<dbReference type="GO" id="GO:0012505">
    <property type="term" value="C:endomembrane system"/>
    <property type="evidence" value="ECO:0007669"/>
    <property type="project" value="UniProtKB-SubCell"/>
</dbReference>
<evidence type="ECO:0000313" key="19">
    <source>
        <dbReference type="WBParaSite" id="SRDH1_12550.1"/>
    </source>
</evidence>
<evidence type="ECO:0000256" key="11">
    <source>
        <dbReference type="ARBA" id="ARBA00023137"/>
    </source>
</evidence>
<feature type="domain" description="Protein kinase" evidence="16">
    <location>
        <begin position="1001"/>
        <end position="1312"/>
    </location>
</feature>
<comment type="caution">
    <text evidence="14">Lacks conserved residue(s) required for the propagation of feature annotation.</text>
</comment>